<proteinExistence type="predicted"/>
<evidence type="ECO:0000313" key="2">
    <source>
        <dbReference type="Proteomes" id="UP001489004"/>
    </source>
</evidence>
<accession>A0AAW1PP97</accession>
<gene>
    <name evidence="1" type="ORF">WJX72_000209</name>
</gene>
<protein>
    <submittedName>
        <fullName evidence="1">Uncharacterized protein</fullName>
    </submittedName>
</protein>
<dbReference type="Proteomes" id="UP001489004">
    <property type="component" value="Unassembled WGS sequence"/>
</dbReference>
<name>A0AAW1PP97_9CHLO</name>
<comment type="caution">
    <text evidence="1">The sequence shown here is derived from an EMBL/GenBank/DDBJ whole genome shotgun (WGS) entry which is preliminary data.</text>
</comment>
<dbReference type="Pfam" id="PF18951">
    <property type="entry name" value="DUF5695"/>
    <property type="match status" value="1"/>
</dbReference>
<sequence>MEAFETQPDNPYLLETAMGAITGLLTNIDRQGAASMAFHGDPALMRHDPYSGDYGIGFFGHAQLSGAYITHGHNPRRLVLAKSVGPDSN</sequence>
<evidence type="ECO:0000313" key="1">
    <source>
        <dbReference type="EMBL" id="KAK9811221.1"/>
    </source>
</evidence>
<dbReference type="EMBL" id="JALJOR010000009">
    <property type="protein sequence ID" value="KAK9811221.1"/>
    <property type="molecule type" value="Genomic_DNA"/>
</dbReference>
<keyword evidence="2" id="KW-1185">Reference proteome</keyword>
<dbReference type="InterPro" id="IPR043750">
    <property type="entry name" value="DUF5695"/>
</dbReference>
<dbReference type="AlphaFoldDB" id="A0AAW1PP97"/>
<reference evidence="1 2" key="1">
    <citation type="journal article" date="2024" name="Nat. Commun.">
        <title>Phylogenomics reveals the evolutionary origins of lichenization in chlorophyte algae.</title>
        <authorList>
            <person name="Puginier C."/>
            <person name="Libourel C."/>
            <person name="Otte J."/>
            <person name="Skaloud P."/>
            <person name="Haon M."/>
            <person name="Grisel S."/>
            <person name="Petersen M."/>
            <person name="Berrin J.G."/>
            <person name="Delaux P.M."/>
            <person name="Dal Grande F."/>
            <person name="Keller J."/>
        </authorList>
    </citation>
    <scope>NUCLEOTIDE SEQUENCE [LARGE SCALE GENOMIC DNA]</scope>
    <source>
        <strain evidence="1 2">SAG 2043</strain>
    </source>
</reference>
<organism evidence="1 2">
    <name type="scientific">[Myrmecia] bisecta</name>
    <dbReference type="NCBI Taxonomy" id="41462"/>
    <lineage>
        <taxon>Eukaryota</taxon>
        <taxon>Viridiplantae</taxon>
        <taxon>Chlorophyta</taxon>
        <taxon>core chlorophytes</taxon>
        <taxon>Trebouxiophyceae</taxon>
        <taxon>Trebouxiales</taxon>
        <taxon>Trebouxiaceae</taxon>
        <taxon>Myrmecia</taxon>
    </lineage>
</organism>